<evidence type="ECO:0000313" key="6">
    <source>
        <dbReference type="Proteomes" id="UP000177698"/>
    </source>
</evidence>
<dbReference type="AlphaFoldDB" id="A0A1F7I9U4"/>
<accession>A0A1F7I9U4</accession>
<keyword evidence="2" id="KW-0238">DNA-binding</keyword>
<proteinExistence type="predicted"/>
<dbReference type="GO" id="GO:0003677">
    <property type="term" value="F:DNA binding"/>
    <property type="evidence" value="ECO:0007669"/>
    <property type="project" value="UniProtKB-KW"/>
</dbReference>
<dbReference type="PROSITE" id="PS50943">
    <property type="entry name" value="HTH_CROC1"/>
    <property type="match status" value="1"/>
</dbReference>
<protein>
    <recommendedName>
        <fullName evidence="4">HTH cro/C1-type domain-containing protein</fullName>
    </recommendedName>
</protein>
<dbReference type="Gene3D" id="1.10.260.40">
    <property type="entry name" value="lambda repressor-like DNA-binding domains"/>
    <property type="match status" value="1"/>
</dbReference>
<comment type="caution">
    <text evidence="5">The sequence shown here is derived from an EMBL/GenBank/DDBJ whole genome shotgun (WGS) entry which is preliminary data.</text>
</comment>
<dbReference type="InterPro" id="IPR010982">
    <property type="entry name" value="Lambda_DNA-bd_dom_sf"/>
</dbReference>
<dbReference type="EMBL" id="MGAG01000029">
    <property type="protein sequence ID" value="OGK40130.1"/>
    <property type="molecule type" value="Genomic_DNA"/>
</dbReference>
<name>A0A1F7I9U4_9BACT</name>
<gene>
    <name evidence="5" type="ORF">A2954_00500</name>
</gene>
<keyword evidence="3" id="KW-0804">Transcription</keyword>
<dbReference type="STRING" id="1802056.A2954_00500"/>
<dbReference type="PANTHER" id="PTHR46797:SF23">
    <property type="entry name" value="HTH-TYPE TRANSCRIPTIONAL REGULATOR SUTR"/>
    <property type="match status" value="1"/>
</dbReference>
<reference evidence="5 6" key="1">
    <citation type="journal article" date="2016" name="Nat. Commun.">
        <title>Thousands of microbial genomes shed light on interconnected biogeochemical processes in an aquifer system.</title>
        <authorList>
            <person name="Anantharaman K."/>
            <person name="Brown C.T."/>
            <person name="Hug L.A."/>
            <person name="Sharon I."/>
            <person name="Castelle C.J."/>
            <person name="Probst A.J."/>
            <person name="Thomas B.C."/>
            <person name="Singh A."/>
            <person name="Wilkins M.J."/>
            <person name="Karaoz U."/>
            <person name="Brodie E.L."/>
            <person name="Williams K.H."/>
            <person name="Hubbard S.S."/>
            <person name="Banfield J.F."/>
        </authorList>
    </citation>
    <scope>NUCLEOTIDE SEQUENCE [LARGE SCALE GENOMIC DNA]</scope>
</reference>
<evidence type="ECO:0000256" key="1">
    <source>
        <dbReference type="ARBA" id="ARBA00023015"/>
    </source>
</evidence>
<evidence type="ECO:0000256" key="3">
    <source>
        <dbReference type="ARBA" id="ARBA00023163"/>
    </source>
</evidence>
<sequence length="69" mass="7935">MSKETFLKRFAERVKTLRKKTGISQEKFADNVGIHRTYLGRIETGRSNPPVFTVYKILKALGIKNLELP</sequence>
<dbReference type="CDD" id="cd00093">
    <property type="entry name" value="HTH_XRE"/>
    <property type="match status" value="1"/>
</dbReference>
<organism evidence="5 6">
    <name type="scientific">Candidatus Roizmanbacteria bacterium RIFCSPLOWO2_01_FULL_37_12</name>
    <dbReference type="NCBI Taxonomy" id="1802056"/>
    <lineage>
        <taxon>Bacteria</taxon>
        <taxon>Candidatus Roizmaniibacteriota</taxon>
    </lineage>
</organism>
<dbReference type="Proteomes" id="UP000177698">
    <property type="component" value="Unassembled WGS sequence"/>
</dbReference>
<dbReference type="SMART" id="SM00530">
    <property type="entry name" value="HTH_XRE"/>
    <property type="match status" value="1"/>
</dbReference>
<evidence type="ECO:0000313" key="5">
    <source>
        <dbReference type="EMBL" id="OGK40130.1"/>
    </source>
</evidence>
<dbReference type="SUPFAM" id="SSF47413">
    <property type="entry name" value="lambda repressor-like DNA-binding domains"/>
    <property type="match status" value="1"/>
</dbReference>
<evidence type="ECO:0000259" key="4">
    <source>
        <dbReference type="PROSITE" id="PS50943"/>
    </source>
</evidence>
<evidence type="ECO:0000256" key="2">
    <source>
        <dbReference type="ARBA" id="ARBA00023125"/>
    </source>
</evidence>
<dbReference type="GO" id="GO:0005829">
    <property type="term" value="C:cytosol"/>
    <property type="evidence" value="ECO:0007669"/>
    <property type="project" value="TreeGrafter"/>
</dbReference>
<dbReference type="InterPro" id="IPR001387">
    <property type="entry name" value="Cro/C1-type_HTH"/>
</dbReference>
<dbReference type="Pfam" id="PF01381">
    <property type="entry name" value="HTH_3"/>
    <property type="match status" value="1"/>
</dbReference>
<dbReference type="PANTHER" id="PTHR46797">
    <property type="entry name" value="HTH-TYPE TRANSCRIPTIONAL REGULATOR"/>
    <property type="match status" value="1"/>
</dbReference>
<dbReference type="GO" id="GO:0003700">
    <property type="term" value="F:DNA-binding transcription factor activity"/>
    <property type="evidence" value="ECO:0007669"/>
    <property type="project" value="TreeGrafter"/>
</dbReference>
<keyword evidence="1" id="KW-0805">Transcription regulation</keyword>
<feature type="domain" description="HTH cro/C1-type" evidence="4">
    <location>
        <begin position="14"/>
        <end position="68"/>
    </location>
</feature>
<dbReference type="InterPro" id="IPR050807">
    <property type="entry name" value="TransReg_Diox_bact_type"/>
</dbReference>